<name>A0A0P8CF87_9EURY</name>
<accession>A0A0P8CF87</accession>
<organism evidence="1 2">
    <name type="scientific">Candidatus Methanoperedens nitratireducens</name>
    <dbReference type="NCBI Taxonomy" id="1392998"/>
    <lineage>
        <taxon>Archaea</taxon>
        <taxon>Methanobacteriati</taxon>
        <taxon>Methanobacteriota</taxon>
        <taxon>Stenosarchaea group</taxon>
        <taxon>Methanomicrobia</taxon>
        <taxon>Methanosarcinales</taxon>
        <taxon>ANME-2 cluster</taxon>
        <taxon>Candidatus Methanoperedentaceae</taxon>
        <taxon>Candidatus Methanoperedens</taxon>
    </lineage>
</organism>
<proteinExistence type="predicted"/>
<reference evidence="1 2" key="1">
    <citation type="submission" date="2015-09" db="EMBL/GenBank/DDBJ databases">
        <title>A metagenomics-based metabolic model of nitrate-dependent anaerobic oxidation of methane by Methanoperedens-like archaea.</title>
        <authorList>
            <person name="Arshad A."/>
            <person name="Speth D.R."/>
            <person name="De Graaf R.M."/>
            <person name="Op Den Camp H.J."/>
            <person name="Jetten M.S."/>
            <person name="Welte C.U."/>
        </authorList>
    </citation>
    <scope>NUCLEOTIDE SEQUENCE [LARGE SCALE GENOMIC DNA]</scope>
</reference>
<dbReference type="Proteomes" id="UP000050360">
    <property type="component" value="Unassembled WGS sequence"/>
</dbReference>
<gene>
    <name evidence="1" type="ORF">MPEBLZ_04292</name>
</gene>
<sequence length="329" mass="38006">MLFNPIDDWRDVESNITQMVLITGIYLFSWDGIQGNDNEIFKKFLKKNFGIDWGKNAKIEKMDDGKTIQLSTGKNYLSLTLNDEKTKANLEIDNVKTAEYTIKKVNNKLKIYKKVFKGKLDFLYFAKDLYFIWDEKDEWRLIKFLKQNYSIDWVKTAKIEKTDDGKTIQLSTGKNYLSLTLNDEKTKISLKIDDGRTDELILRTGKEVYKEGSNVAFGEEIDMKAFQEIKVVWGFTKKIDDLYEKGILGDFSHRVLHEAYEVRNKIHDPSIVSPFSEQDLILFHNASLVTHGILQAIQIERGEDISTSLKSISTNLKNGAEELAKQCLL</sequence>
<dbReference type="AlphaFoldDB" id="A0A0P8CF87"/>
<evidence type="ECO:0000313" key="2">
    <source>
        <dbReference type="Proteomes" id="UP000050360"/>
    </source>
</evidence>
<protein>
    <submittedName>
        <fullName evidence="1">Uncharacterized protein</fullName>
    </submittedName>
</protein>
<evidence type="ECO:0000313" key="1">
    <source>
        <dbReference type="EMBL" id="KPQ41161.1"/>
    </source>
</evidence>
<dbReference type="EMBL" id="LKCM01000420">
    <property type="protein sequence ID" value="KPQ41161.1"/>
    <property type="molecule type" value="Genomic_DNA"/>
</dbReference>
<comment type="caution">
    <text evidence="1">The sequence shown here is derived from an EMBL/GenBank/DDBJ whole genome shotgun (WGS) entry which is preliminary data.</text>
</comment>